<evidence type="ECO:0000256" key="5">
    <source>
        <dbReference type="ARBA" id="ARBA00012483"/>
    </source>
</evidence>
<keyword evidence="9" id="KW-0812">Transmembrane</keyword>
<dbReference type="PROSITE" id="PS00518">
    <property type="entry name" value="ZF_RING_1"/>
    <property type="match status" value="1"/>
</dbReference>
<evidence type="ECO:0000256" key="2">
    <source>
        <dbReference type="ARBA" id="ARBA00004585"/>
    </source>
</evidence>
<comment type="catalytic activity">
    <reaction evidence="1">
        <text>S-ubiquitinyl-[E2 ubiquitin-conjugating enzyme]-L-cysteine + [acceptor protein]-L-lysine = [E2 ubiquitin-conjugating enzyme]-L-cysteine + N(6)-ubiquitinyl-[acceptor protein]-L-lysine.</text>
        <dbReference type="EC" id="2.3.2.27"/>
    </reaction>
</comment>
<dbReference type="PANTHER" id="PTHR23350">
    <property type="entry name" value="PEROXISOME ASSEMBLY PROTEIN 10"/>
    <property type="match status" value="1"/>
</dbReference>
<evidence type="ECO:0000256" key="18">
    <source>
        <dbReference type="PROSITE-ProRule" id="PRU00175"/>
    </source>
</evidence>
<feature type="domain" description="RING-type" evidence="20">
    <location>
        <begin position="118"/>
        <end position="156"/>
    </location>
</feature>
<evidence type="ECO:0000259" key="20">
    <source>
        <dbReference type="PROSITE" id="PS50089"/>
    </source>
</evidence>
<dbReference type="STRING" id="35525.A0A165A1Z6"/>
<keyword evidence="12" id="KW-0833">Ubl conjugation pathway</keyword>
<evidence type="ECO:0000256" key="13">
    <source>
        <dbReference type="ARBA" id="ARBA00022833"/>
    </source>
</evidence>
<dbReference type="PANTHER" id="PTHR23350:SF0">
    <property type="entry name" value="PEROXISOME BIOGENESIS FACTOR 10"/>
    <property type="match status" value="1"/>
</dbReference>
<keyword evidence="13" id="KW-0862">Zinc</keyword>
<evidence type="ECO:0000256" key="17">
    <source>
        <dbReference type="ARBA" id="ARBA00023140"/>
    </source>
</evidence>
<feature type="compositionally biased region" description="Polar residues" evidence="19">
    <location>
        <begin position="25"/>
        <end position="41"/>
    </location>
</feature>
<gene>
    <name evidence="21" type="ORF">APZ42_017064</name>
</gene>
<evidence type="ECO:0000256" key="11">
    <source>
        <dbReference type="ARBA" id="ARBA00022771"/>
    </source>
</evidence>
<dbReference type="GO" id="GO:0016558">
    <property type="term" value="P:protein import into peroxisome matrix"/>
    <property type="evidence" value="ECO:0007669"/>
    <property type="project" value="InterPro"/>
</dbReference>
<dbReference type="SUPFAM" id="SSF57850">
    <property type="entry name" value="RING/U-box"/>
    <property type="match status" value="1"/>
</dbReference>
<dbReference type="GO" id="GO:0005778">
    <property type="term" value="C:peroxisomal membrane"/>
    <property type="evidence" value="ECO:0007669"/>
    <property type="project" value="UniProtKB-SubCell"/>
</dbReference>
<dbReference type="GO" id="GO:0008270">
    <property type="term" value="F:zinc ion binding"/>
    <property type="evidence" value="ECO:0007669"/>
    <property type="project" value="UniProtKB-KW"/>
</dbReference>
<comment type="subcellular location">
    <subcellularLocation>
        <location evidence="2">Peroxisome membrane</location>
        <topology evidence="2">Multi-pass membrane protein</topology>
    </subcellularLocation>
</comment>
<feature type="region of interest" description="Disordered" evidence="19">
    <location>
        <begin position="1"/>
        <end position="61"/>
    </location>
</feature>
<accession>A0A165A1Z6</accession>
<evidence type="ECO:0000256" key="3">
    <source>
        <dbReference type="ARBA" id="ARBA00004906"/>
    </source>
</evidence>
<sequence length="252" mass="27451">MSNNQFNPNGSANVPIPIPNESDDQPTNSNEPVAGNQTIDQLASIAFPPSSMSTDDQPSIDDVASDDITTSLSSMSIDDIPSVTNQTGINEDVIMTDDEPANPSSSCPEQLNYDNGLCTICLGPQVDKSRPRCGHVFCFDCLKEWCRVKLECPTCRQPFTNFAHMITGTATNETSQVYTPDPPVVPPQNRNITIRVTVEWLHLLNDPQFQRFLLSMFMPIQAGGQAENTVEPTADPSTDGQSNTDNPSNNSN</sequence>
<dbReference type="AlphaFoldDB" id="A0A165A1Z6"/>
<evidence type="ECO:0000256" key="6">
    <source>
        <dbReference type="ARBA" id="ARBA00022448"/>
    </source>
</evidence>
<keyword evidence="8" id="KW-0808">Transferase</keyword>
<evidence type="ECO:0000256" key="14">
    <source>
        <dbReference type="ARBA" id="ARBA00022927"/>
    </source>
</evidence>
<dbReference type="PROSITE" id="PS50089">
    <property type="entry name" value="ZF_RING_2"/>
    <property type="match status" value="1"/>
</dbReference>
<dbReference type="EMBL" id="LRGB01000651">
    <property type="protein sequence ID" value="KZS17089.1"/>
    <property type="molecule type" value="Genomic_DNA"/>
</dbReference>
<evidence type="ECO:0000256" key="12">
    <source>
        <dbReference type="ARBA" id="ARBA00022786"/>
    </source>
</evidence>
<keyword evidence="7" id="KW-0962">Peroxisome biogenesis</keyword>
<dbReference type="Gene3D" id="3.30.40.10">
    <property type="entry name" value="Zinc/RING finger domain, C3HC4 (zinc finger)"/>
    <property type="match status" value="1"/>
</dbReference>
<dbReference type="Proteomes" id="UP000076858">
    <property type="component" value="Unassembled WGS sequence"/>
</dbReference>
<keyword evidence="15" id="KW-1133">Transmembrane helix</keyword>
<keyword evidence="10" id="KW-0479">Metal-binding</keyword>
<comment type="similarity">
    <text evidence="4">Belongs to the pex2/pex10/pex12 family.</text>
</comment>
<dbReference type="InterPro" id="IPR001841">
    <property type="entry name" value="Znf_RING"/>
</dbReference>
<reference evidence="21 22" key="1">
    <citation type="submission" date="2016-03" db="EMBL/GenBank/DDBJ databases">
        <title>EvidentialGene: Evidence-directed Construction of Genes on Genomes.</title>
        <authorList>
            <person name="Gilbert D.G."/>
            <person name="Choi J.-H."/>
            <person name="Mockaitis K."/>
            <person name="Colbourne J."/>
            <person name="Pfrender M."/>
        </authorList>
    </citation>
    <scope>NUCLEOTIDE SEQUENCE [LARGE SCALE GENOMIC DNA]</scope>
    <source>
        <strain evidence="21 22">Xinb3</strain>
        <tissue evidence="21">Complete organism</tissue>
    </source>
</reference>
<comment type="pathway">
    <text evidence="3">Protein modification; protein ubiquitination.</text>
</comment>
<keyword evidence="11 18" id="KW-0863">Zinc-finger</keyword>
<dbReference type="InterPro" id="IPR025654">
    <property type="entry name" value="PEX2/10"/>
</dbReference>
<name>A0A165A1Z6_9CRUS</name>
<evidence type="ECO:0000313" key="22">
    <source>
        <dbReference type="Proteomes" id="UP000076858"/>
    </source>
</evidence>
<dbReference type="GO" id="GO:0061630">
    <property type="term" value="F:ubiquitin protein ligase activity"/>
    <property type="evidence" value="ECO:0007669"/>
    <property type="project" value="UniProtKB-EC"/>
</dbReference>
<evidence type="ECO:0000256" key="7">
    <source>
        <dbReference type="ARBA" id="ARBA00022593"/>
    </source>
</evidence>
<evidence type="ECO:0000256" key="4">
    <source>
        <dbReference type="ARBA" id="ARBA00008704"/>
    </source>
</evidence>
<evidence type="ECO:0000256" key="16">
    <source>
        <dbReference type="ARBA" id="ARBA00023136"/>
    </source>
</evidence>
<evidence type="ECO:0000256" key="19">
    <source>
        <dbReference type="SAM" id="MobiDB-lite"/>
    </source>
</evidence>
<dbReference type="OrthoDB" id="365379at2759"/>
<evidence type="ECO:0000313" key="21">
    <source>
        <dbReference type="EMBL" id="KZS17089.1"/>
    </source>
</evidence>
<comment type="caution">
    <text evidence="21">The sequence shown here is derived from an EMBL/GenBank/DDBJ whole genome shotgun (WGS) entry which is preliminary data.</text>
</comment>
<keyword evidence="14" id="KW-0653">Protein transport</keyword>
<dbReference type="Pfam" id="PF13639">
    <property type="entry name" value="zf-RING_2"/>
    <property type="match status" value="1"/>
</dbReference>
<evidence type="ECO:0000256" key="9">
    <source>
        <dbReference type="ARBA" id="ARBA00022692"/>
    </source>
</evidence>
<dbReference type="EC" id="2.3.2.27" evidence="5"/>
<dbReference type="SMART" id="SM00184">
    <property type="entry name" value="RING"/>
    <property type="match status" value="1"/>
</dbReference>
<evidence type="ECO:0000256" key="10">
    <source>
        <dbReference type="ARBA" id="ARBA00022723"/>
    </source>
</evidence>
<evidence type="ECO:0000256" key="8">
    <source>
        <dbReference type="ARBA" id="ARBA00022679"/>
    </source>
</evidence>
<proteinExistence type="inferred from homology"/>
<keyword evidence="22" id="KW-1185">Reference proteome</keyword>
<evidence type="ECO:0000256" key="15">
    <source>
        <dbReference type="ARBA" id="ARBA00022989"/>
    </source>
</evidence>
<feature type="region of interest" description="Disordered" evidence="19">
    <location>
        <begin position="225"/>
        <end position="252"/>
    </location>
</feature>
<keyword evidence="6" id="KW-0813">Transport</keyword>
<evidence type="ECO:0000256" key="1">
    <source>
        <dbReference type="ARBA" id="ARBA00000900"/>
    </source>
</evidence>
<organism evidence="21 22">
    <name type="scientific">Daphnia magna</name>
    <dbReference type="NCBI Taxonomy" id="35525"/>
    <lineage>
        <taxon>Eukaryota</taxon>
        <taxon>Metazoa</taxon>
        <taxon>Ecdysozoa</taxon>
        <taxon>Arthropoda</taxon>
        <taxon>Crustacea</taxon>
        <taxon>Branchiopoda</taxon>
        <taxon>Diplostraca</taxon>
        <taxon>Cladocera</taxon>
        <taxon>Anomopoda</taxon>
        <taxon>Daphniidae</taxon>
        <taxon>Daphnia</taxon>
    </lineage>
</organism>
<protein>
    <recommendedName>
        <fullName evidence="5">RING-type E3 ubiquitin transferase</fullName>
        <ecNumber evidence="5">2.3.2.27</ecNumber>
    </recommendedName>
</protein>
<keyword evidence="17" id="KW-0576">Peroxisome</keyword>
<keyword evidence="16" id="KW-0472">Membrane</keyword>
<dbReference type="InterPro" id="IPR017907">
    <property type="entry name" value="Znf_RING_CS"/>
</dbReference>
<feature type="compositionally biased region" description="Polar residues" evidence="19">
    <location>
        <begin position="226"/>
        <end position="252"/>
    </location>
</feature>
<feature type="compositionally biased region" description="Polar residues" evidence="19">
    <location>
        <begin position="1"/>
        <end position="12"/>
    </location>
</feature>
<dbReference type="InterPro" id="IPR013083">
    <property type="entry name" value="Znf_RING/FYVE/PHD"/>
</dbReference>